<feature type="transmembrane region" description="Helical" evidence="1">
    <location>
        <begin position="62"/>
        <end position="83"/>
    </location>
</feature>
<dbReference type="Proteomes" id="UP000675121">
    <property type="component" value="Unassembled WGS sequence"/>
</dbReference>
<protein>
    <submittedName>
        <fullName evidence="2">Uncharacterized protein</fullName>
    </submittedName>
</protein>
<gene>
    <name evidence="2" type="ORF">R70211_01299</name>
</gene>
<dbReference type="AlphaFoldDB" id="A0A9N8MLZ1"/>
<accession>A0A9N8MLZ1</accession>
<evidence type="ECO:0000313" key="2">
    <source>
        <dbReference type="EMBL" id="CAE6871814.1"/>
    </source>
</evidence>
<organism evidence="2 3">
    <name type="scientific">Paraburkholderia domus</name>
    <dbReference type="NCBI Taxonomy" id="2793075"/>
    <lineage>
        <taxon>Bacteria</taxon>
        <taxon>Pseudomonadati</taxon>
        <taxon>Pseudomonadota</taxon>
        <taxon>Betaproteobacteria</taxon>
        <taxon>Burkholderiales</taxon>
        <taxon>Burkholderiaceae</taxon>
        <taxon>Paraburkholderia</taxon>
    </lineage>
</organism>
<evidence type="ECO:0000256" key="1">
    <source>
        <dbReference type="SAM" id="Phobius"/>
    </source>
</evidence>
<keyword evidence="1" id="KW-0812">Transmembrane</keyword>
<evidence type="ECO:0000313" key="3">
    <source>
        <dbReference type="Proteomes" id="UP000675121"/>
    </source>
</evidence>
<proteinExistence type="predicted"/>
<dbReference type="RefSeq" id="WP_201138940.1">
    <property type="nucleotide sequence ID" value="NZ_CAJNAS010000003.1"/>
</dbReference>
<comment type="caution">
    <text evidence="2">The sequence shown here is derived from an EMBL/GenBank/DDBJ whole genome shotgun (WGS) entry which is preliminary data.</text>
</comment>
<sequence length="186" mass="20501">MENDSNQINSGSHSINIGSGNSVKNSNLHVGDVHNYGDTNAPPVATVDRVQSKAVTVLGQPVTAGWLIVSGGVGFIGSLASIVGLWQHLSFWFVLLLSFTMFCLIVGIALVRNRFVRIPYLPFNIEADRSGRMFISRIEGNCPLCDGKLKLRDIGPKDHKVTYARCTRNPDHMWKFDFTVLDEPEG</sequence>
<keyword evidence="1" id="KW-0472">Membrane</keyword>
<reference evidence="2" key="1">
    <citation type="submission" date="2021-02" db="EMBL/GenBank/DDBJ databases">
        <authorList>
            <person name="Vanwijnsberghe S."/>
        </authorList>
    </citation>
    <scope>NUCLEOTIDE SEQUENCE</scope>
    <source>
        <strain evidence="2">R-70211</strain>
    </source>
</reference>
<keyword evidence="1" id="KW-1133">Transmembrane helix</keyword>
<feature type="transmembrane region" description="Helical" evidence="1">
    <location>
        <begin position="89"/>
        <end position="111"/>
    </location>
</feature>
<dbReference type="EMBL" id="CAJNAS010000003">
    <property type="protein sequence ID" value="CAE6871814.1"/>
    <property type="molecule type" value="Genomic_DNA"/>
</dbReference>
<name>A0A9N8MLZ1_9BURK</name>
<keyword evidence="3" id="KW-1185">Reference proteome</keyword>